<evidence type="ECO:0000256" key="3">
    <source>
        <dbReference type="ARBA" id="ARBA00022737"/>
    </source>
</evidence>
<name>A0A8C1ING6_CYPCA</name>
<dbReference type="GO" id="GO:0005886">
    <property type="term" value="C:plasma membrane"/>
    <property type="evidence" value="ECO:0007669"/>
    <property type="project" value="UniProtKB-SubCell"/>
</dbReference>
<dbReference type="Ensembl" id="ENSCCRT00010021955.1">
    <property type="protein sequence ID" value="ENSCCRP00010020047.1"/>
    <property type="gene ID" value="ENSCCRG00010008689.1"/>
</dbReference>
<dbReference type="PROSITE" id="PS50268">
    <property type="entry name" value="CADHERIN_2"/>
    <property type="match status" value="2"/>
</dbReference>
<evidence type="ECO:0000256" key="6">
    <source>
        <dbReference type="ARBA" id="ARBA00023136"/>
    </source>
</evidence>
<dbReference type="GO" id="GO:0007156">
    <property type="term" value="P:homophilic cell adhesion via plasma membrane adhesion molecules"/>
    <property type="evidence" value="ECO:0007669"/>
    <property type="project" value="InterPro"/>
</dbReference>
<feature type="domain" description="Cadherin" evidence="8">
    <location>
        <begin position="37"/>
        <end position="139"/>
    </location>
</feature>
<dbReference type="InterPro" id="IPR002126">
    <property type="entry name" value="Cadherin-like_dom"/>
</dbReference>
<dbReference type="AlphaFoldDB" id="A0A8C1ING6"/>
<dbReference type="PRINTS" id="PR00205">
    <property type="entry name" value="CADHERIN"/>
</dbReference>
<dbReference type="InterPro" id="IPR020894">
    <property type="entry name" value="Cadherin_CS"/>
</dbReference>
<keyword evidence="4 7" id="KW-0106">Calcium</keyword>
<accession>A0A8C1ING6</accession>
<keyword evidence="10" id="KW-1185">Reference proteome</keyword>
<evidence type="ECO:0000313" key="9">
    <source>
        <dbReference type="Ensembl" id="ENSCCRP00010020047.1"/>
    </source>
</evidence>
<comment type="subcellular location">
    <subcellularLocation>
        <location evidence="1">Membrane</location>
    </subcellularLocation>
</comment>
<dbReference type="InterPro" id="IPR015919">
    <property type="entry name" value="Cadherin-like_sf"/>
</dbReference>
<organism evidence="9 10">
    <name type="scientific">Cyprinus carpio</name>
    <name type="common">Common carp</name>
    <dbReference type="NCBI Taxonomy" id="7962"/>
    <lineage>
        <taxon>Eukaryota</taxon>
        <taxon>Metazoa</taxon>
        <taxon>Chordata</taxon>
        <taxon>Craniata</taxon>
        <taxon>Vertebrata</taxon>
        <taxon>Euteleostomi</taxon>
        <taxon>Actinopterygii</taxon>
        <taxon>Neopterygii</taxon>
        <taxon>Teleostei</taxon>
        <taxon>Ostariophysi</taxon>
        <taxon>Cypriniformes</taxon>
        <taxon>Cyprinidae</taxon>
        <taxon>Cyprininae</taxon>
        <taxon>Cyprinus</taxon>
    </lineage>
</organism>
<sequence>IVYSWLFWYHSQLLTMKTEASVLVEVLDINDNSPVFENHPATVPVPEDHTVGDEVTSVNATDADSGFNGEVRYTLLGSAGRFSVDQETGVITLAAPLDRETQDEYRLVITAQDQGRPSHSATTTLDISVTDINDNAPIFSKQQYEATVSEHAEVRTNIIDIMATDKDDGENAIVTYHIVKQEPSSTPLAFTIDEESAH</sequence>
<evidence type="ECO:0000256" key="2">
    <source>
        <dbReference type="ARBA" id="ARBA00022692"/>
    </source>
</evidence>
<evidence type="ECO:0000256" key="5">
    <source>
        <dbReference type="ARBA" id="ARBA00022989"/>
    </source>
</evidence>
<dbReference type="SMART" id="SM00112">
    <property type="entry name" value="CA"/>
    <property type="match status" value="1"/>
</dbReference>
<keyword evidence="3" id="KW-0677">Repeat</keyword>
<evidence type="ECO:0000259" key="8">
    <source>
        <dbReference type="PROSITE" id="PS50268"/>
    </source>
</evidence>
<keyword evidence="6" id="KW-0472">Membrane</keyword>
<dbReference type="FunFam" id="2.60.40.60:FF:000020">
    <property type="entry name" value="Dachsous cadherin-related 1b"/>
    <property type="match status" value="1"/>
</dbReference>
<evidence type="ECO:0000256" key="7">
    <source>
        <dbReference type="PROSITE-ProRule" id="PRU00043"/>
    </source>
</evidence>
<dbReference type="PANTHER" id="PTHR24026:SF126">
    <property type="entry name" value="PROTOCADHERIN FAT 4"/>
    <property type="match status" value="1"/>
</dbReference>
<dbReference type="Pfam" id="PF00028">
    <property type="entry name" value="Cadherin"/>
    <property type="match status" value="2"/>
</dbReference>
<keyword evidence="5" id="KW-1133">Transmembrane helix</keyword>
<dbReference type="PROSITE" id="PS00232">
    <property type="entry name" value="CADHERIN_1"/>
    <property type="match status" value="1"/>
</dbReference>
<reference evidence="9" key="2">
    <citation type="submission" date="2025-09" db="UniProtKB">
        <authorList>
            <consortium name="Ensembl"/>
        </authorList>
    </citation>
    <scope>IDENTIFICATION</scope>
</reference>
<dbReference type="GO" id="GO:0005509">
    <property type="term" value="F:calcium ion binding"/>
    <property type="evidence" value="ECO:0007669"/>
    <property type="project" value="UniProtKB-UniRule"/>
</dbReference>
<reference evidence="9" key="1">
    <citation type="submission" date="2025-08" db="UniProtKB">
        <authorList>
            <consortium name="Ensembl"/>
        </authorList>
    </citation>
    <scope>IDENTIFICATION</scope>
</reference>
<dbReference type="SUPFAM" id="SSF49313">
    <property type="entry name" value="Cadherin-like"/>
    <property type="match status" value="2"/>
</dbReference>
<protein>
    <recommendedName>
        <fullName evidence="8">Cadherin domain-containing protein</fullName>
    </recommendedName>
</protein>
<proteinExistence type="predicted"/>
<evidence type="ECO:0000256" key="1">
    <source>
        <dbReference type="ARBA" id="ARBA00004370"/>
    </source>
</evidence>
<dbReference type="Proteomes" id="UP000694427">
    <property type="component" value="Unplaced"/>
</dbReference>
<feature type="domain" description="Cadherin" evidence="8">
    <location>
        <begin position="140"/>
        <end position="196"/>
    </location>
</feature>
<dbReference type="GO" id="GO:0009653">
    <property type="term" value="P:anatomical structure morphogenesis"/>
    <property type="evidence" value="ECO:0007669"/>
    <property type="project" value="UniProtKB-ARBA"/>
</dbReference>
<keyword evidence="2" id="KW-0812">Transmembrane</keyword>
<dbReference type="PANTHER" id="PTHR24026">
    <property type="entry name" value="FAT ATYPICAL CADHERIN-RELATED"/>
    <property type="match status" value="1"/>
</dbReference>
<evidence type="ECO:0000313" key="10">
    <source>
        <dbReference type="Proteomes" id="UP000694427"/>
    </source>
</evidence>
<evidence type="ECO:0000256" key="4">
    <source>
        <dbReference type="ARBA" id="ARBA00022837"/>
    </source>
</evidence>
<dbReference type="Gene3D" id="2.60.40.60">
    <property type="entry name" value="Cadherins"/>
    <property type="match status" value="2"/>
</dbReference>
<dbReference type="CDD" id="cd11304">
    <property type="entry name" value="Cadherin_repeat"/>
    <property type="match status" value="2"/>
</dbReference>